<accession>A0ABS7RPB9</accession>
<dbReference type="Proteomes" id="UP000754710">
    <property type="component" value="Unassembled WGS sequence"/>
</dbReference>
<comment type="caution">
    <text evidence="2">The sequence shown here is derived from an EMBL/GenBank/DDBJ whole genome shotgun (WGS) entry which is preliminary data.</text>
</comment>
<keyword evidence="3" id="KW-1185">Reference proteome</keyword>
<feature type="region of interest" description="Disordered" evidence="1">
    <location>
        <begin position="1"/>
        <end position="22"/>
    </location>
</feature>
<evidence type="ECO:0000313" key="3">
    <source>
        <dbReference type="Proteomes" id="UP000754710"/>
    </source>
</evidence>
<name>A0ABS7RPB9_9ACTN</name>
<sequence length="263" mass="28060">MLILLPPSEGKTAPARGRAMQPDRLGFPSLHEPRAEVLDALVSLCTTDSPAGLEKAAAVLGDGKTLTAEVERNARLATAPAARADRVYSGVLYEALDLASLEGAARRRATSWIAVASGLFGLVRPGDHIPAYRLSGDVTLPGIGNVGTFWSRRLDGAVRDAAGRGLVVDLRSSTYSSFWRPDSETARRVVTVRVLHEVDGTRKVVSHFNKATKGRLVRAMLQDGGNPTTPARFAEHLGRLGWTVEPGRPGKHGTSVDVVVSDL</sequence>
<organism evidence="2 3">
    <name type="scientific">Nocardioides jiangsuensis</name>
    <dbReference type="NCBI Taxonomy" id="2866161"/>
    <lineage>
        <taxon>Bacteria</taxon>
        <taxon>Bacillati</taxon>
        <taxon>Actinomycetota</taxon>
        <taxon>Actinomycetes</taxon>
        <taxon>Propionibacteriales</taxon>
        <taxon>Nocardioidaceae</taxon>
        <taxon>Nocardioides</taxon>
    </lineage>
</organism>
<dbReference type="EMBL" id="JAIEZQ010000003">
    <property type="protein sequence ID" value="MBY9076895.1"/>
    <property type="molecule type" value="Genomic_DNA"/>
</dbReference>
<dbReference type="PANTHER" id="PTHR30283">
    <property type="entry name" value="PEROXIDE STRESS RESPONSE PROTEIN YAAA"/>
    <property type="match status" value="1"/>
</dbReference>
<protein>
    <submittedName>
        <fullName evidence="2">Peroxide stress protein YaaA</fullName>
    </submittedName>
</protein>
<gene>
    <name evidence="2" type="ORF">K1X13_18855</name>
</gene>
<dbReference type="PANTHER" id="PTHR30283:SF4">
    <property type="entry name" value="PEROXIDE STRESS RESISTANCE PROTEIN YAAA"/>
    <property type="match status" value="1"/>
</dbReference>
<dbReference type="Pfam" id="PF03883">
    <property type="entry name" value="H2O2_YaaD"/>
    <property type="match status" value="1"/>
</dbReference>
<proteinExistence type="predicted"/>
<evidence type="ECO:0000256" key="1">
    <source>
        <dbReference type="SAM" id="MobiDB-lite"/>
    </source>
</evidence>
<reference evidence="2 3" key="1">
    <citation type="submission" date="2021-08" db="EMBL/GenBank/DDBJ databases">
        <title>Nocardioides bacterium WL0053 sp. nov., isolated from the sediment.</title>
        <authorList>
            <person name="Wang L."/>
            <person name="Zhang D."/>
            <person name="Zhang A."/>
        </authorList>
    </citation>
    <scope>NUCLEOTIDE SEQUENCE [LARGE SCALE GENOMIC DNA]</scope>
    <source>
        <strain evidence="2 3">WL0053</strain>
    </source>
</reference>
<evidence type="ECO:0000313" key="2">
    <source>
        <dbReference type="EMBL" id="MBY9076895.1"/>
    </source>
</evidence>
<dbReference type="InterPro" id="IPR005583">
    <property type="entry name" value="YaaA"/>
</dbReference>
<dbReference type="RefSeq" id="WP_221026669.1">
    <property type="nucleotide sequence ID" value="NZ_JAIEZQ010000003.1"/>
</dbReference>